<protein>
    <submittedName>
        <fullName evidence="1">Uncharacterized protein</fullName>
    </submittedName>
</protein>
<dbReference type="EMBL" id="CP006812">
    <property type="protein sequence ID" value="AGY82896.1"/>
    <property type="molecule type" value="Genomic_DNA"/>
</dbReference>
<sequence>MLLTKQAISVNFVDKIIDQINRYKKGADGCNV</sequence>
<name>U5SCV7_9LACT</name>
<organism evidence="1 2">
    <name type="scientific">Carnobacterium inhibens subsp. gilichinskyi</name>
    <dbReference type="NCBI Taxonomy" id="1266845"/>
    <lineage>
        <taxon>Bacteria</taxon>
        <taxon>Bacillati</taxon>
        <taxon>Bacillota</taxon>
        <taxon>Bacilli</taxon>
        <taxon>Lactobacillales</taxon>
        <taxon>Carnobacteriaceae</taxon>
        <taxon>Carnobacterium</taxon>
    </lineage>
</organism>
<evidence type="ECO:0000313" key="1">
    <source>
        <dbReference type="EMBL" id="AGY82896.1"/>
    </source>
</evidence>
<dbReference type="AlphaFoldDB" id="U5SCV7"/>
<reference evidence="1 2" key="1">
    <citation type="journal article" date="2013" name="Genome Announc.">
        <title>Complete Genome Sequence of Carnobacterium gilichinskyi Strain WN1359T (DSM 27470T).</title>
        <authorList>
            <person name="Leonard M.T."/>
            <person name="Panayotova N."/>
            <person name="Farmerie W.G."/>
            <person name="Triplett E.W."/>
            <person name="Nicholson W.L."/>
        </authorList>
    </citation>
    <scope>NUCLEOTIDE SEQUENCE [LARGE SCALE GENOMIC DNA]</scope>
    <source>
        <strain evidence="1 2">WN1359</strain>
    </source>
</reference>
<evidence type="ECO:0000313" key="2">
    <source>
        <dbReference type="Proteomes" id="UP000017469"/>
    </source>
</evidence>
<dbReference type="KEGG" id="caw:Q783_11270"/>
<dbReference type="Proteomes" id="UP000017469">
    <property type="component" value="Chromosome"/>
</dbReference>
<gene>
    <name evidence="1" type="ORF">Q783_11270</name>
</gene>
<dbReference type="STRING" id="1266845.Q783_11270"/>
<accession>U5SCV7</accession>
<proteinExistence type="predicted"/>
<dbReference type="HOGENOM" id="CLU_3388684_0_0_9"/>